<evidence type="ECO:0000256" key="1">
    <source>
        <dbReference type="SAM" id="Phobius"/>
    </source>
</evidence>
<gene>
    <name evidence="2" type="ORF">C4K07_3588</name>
</gene>
<organism evidence="2 3">
    <name type="scientific">Pseudomonas chlororaphis subsp. aureofaciens</name>
    <dbReference type="NCBI Taxonomy" id="587851"/>
    <lineage>
        <taxon>Bacteria</taxon>
        <taxon>Pseudomonadati</taxon>
        <taxon>Pseudomonadota</taxon>
        <taxon>Gammaproteobacteria</taxon>
        <taxon>Pseudomonadales</taxon>
        <taxon>Pseudomonadaceae</taxon>
        <taxon>Pseudomonas</taxon>
    </lineage>
</organism>
<keyword evidence="1" id="KW-1133">Transmembrane helix</keyword>
<reference evidence="2 3" key="1">
    <citation type="submission" date="2018-03" db="EMBL/GenBank/DDBJ databases">
        <title>Diversity of phytobeneficial traits revealed by whole-genome analysis of worldwide-isolated phenazine-producing Pseudomonas spp.</title>
        <authorList>
            <person name="Biessy A."/>
            <person name="Novinscak A."/>
            <person name="Blom J."/>
            <person name="Leger G."/>
            <person name="Thomashow L.S."/>
            <person name="Cazorla F.M."/>
            <person name="Josic D."/>
            <person name="Filion M."/>
        </authorList>
    </citation>
    <scope>NUCLEOTIDE SEQUENCE [LARGE SCALE GENOMIC DNA]</scope>
    <source>
        <strain evidence="2 3">ChPhzS24</strain>
    </source>
</reference>
<keyword evidence="1" id="KW-0472">Membrane</keyword>
<dbReference type="AlphaFoldDB" id="A0AAD0ZEA8"/>
<accession>A0AAD0ZEA8</accession>
<proteinExistence type="predicted"/>
<feature type="transmembrane region" description="Helical" evidence="1">
    <location>
        <begin position="15"/>
        <end position="33"/>
    </location>
</feature>
<evidence type="ECO:0000313" key="2">
    <source>
        <dbReference type="EMBL" id="AZE30371.1"/>
    </source>
</evidence>
<dbReference type="Proteomes" id="UP000280455">
    <property type="component" value="Chromosome"/>
</dbReference>
<evidence type="ECO:0000313" key="3">
    <source>
        <dbReference type="Proteomes" id="UP000280455"/>
    </source>
</evidence>
<name>A0AAD0ZEA8_9PSED</name>
<keyword evidence="1" id="KW-0812">Transmembrane</keyword>
<protein>
    <submittedName>
        <fullName evidence="2">Uncharacterized protein</fullName>
    </submittedName>
</protein>
<sequence>MNTAGAFLKKTLQPLTWFVVLGAILALASRVALGLV</sequence>
<dbReference type="EMBL" id="CP027750">
    <property type="protein sequence ID" value="AZE30371.1"/>
    <property type="molecule type" value="Genomic_DNA"/>
</dbReference>